<evidence type="ECO:0000256" key="1">
    <source>
        <dbReference type="SAM" id="MobiDB-lite"/>
    </source>
</evidence>
<gene>
    <name evidence="3" type="ORF">NCTC13296_01504</name>
</gene>
<dbReference type="RefSeq" id="WP_084421957.1">
    <property type="nucleotide sequence ID" value="NZ_LPZN01000051.1"/>
</dbReference>
<dbReference type="AlphaFoldDB" id="A0A379LYS6"/>
<organism evidence="3 4">
    <name type="scientific">Rhodococcus gordoniae</name>
    <dbReference type="NCBI Taxonomy" id="223392"/>
    <lineage>
        <taxon>Bacteria</taxon>
        <taxon>Bacillati</taxon>
        <taxon>Actinomycetota</taxon>
        <taxon>Actinomycetes</taxon>
        <taxon>Mycobacteriales</taxon>
        <taxon>Nocardiaceae</taxon>
        <taxon>Rhodococcus</taxon>
    </lineage>
</organism>
<dbReference type="InterPro" id="IPR036890">
    <property type="entry name" value="HATPase_C_sf"/>
</dbReference>
<feature type="domain" description="Histidine kinase/HSP90-like ATPase" evidence="2">
    <location>
        <begin position="29"/>
        <end position="138"/>
    </location>
</feature>
<evidence type="ECO:0000313" key="4">
    <source>
        <dbReference type="Proteomes" id="UP000254569"/>
    </source>
</evidence>
<dbReference type="EMBL" id="UGVI01000001">
    <property type="protein sequence ID" value="SUE14656.1"/>
    <property type="molecule type" value="Genomic_DNA"/>
</dbReference>
<name>A0A379LYS6_9NOCA</name>
<protein>
    <recommendedName>
        <fullName evidence="2">Histidine kinase/HSP90-like ATPase domain-containing protein</fullName>
    </recommendedName>
</protein>
<keyword evidence="4" id="KW-1185">Reference proteome</keyword>
<sequence>MATDRSPEAQPAEGPSGRWELSATTSEGTLDRIMDLVAEMFAAEELDDSDRMQFEIAVAEIGANIIEHAGRGDAVSVALTLELHPDRLEAVFVDDGAPARVDLRSVELPDALAERGRGLAIALAALDELRYRRQAGINRWTLVCYRSEGSGQADQ</sequence>
<feature type="region of interest" description="Disordered" evidence="1">
    <location>
        <begin position="1"/>
        <end position="21"/>
    </location>
</feature>
<dbReference type="Gene3D" id="3.30.565.10">
    <property type="entry name" value="Histidine kinase-like ATPase, C-terminal domain"/>
    <property type="match status" value="1"/>
</dbReference>
<accession>A0A379LYS6</accession>
<dbReference type="CDD" id="cd16936">
    <property type="entry name" value="HATPase_RsbW-like"/>
    <property type="match status" value="1"/>
</dbReference>
<proteinExistence type="predicted"/>
<dbReference type="InterPro" id="IPR003594">
    <property type="entry name" value="HATPase_dom"/>
</dbReference>
<evidence type="ECO:0000259" key="2">
    <source>
        <dbReference type="Pfam" id="PF13581"/>
    </source>
</evidence>
<evidence type="ECO:0000313" key="3">
    <source>
        <dbReference type="EMBL" id="SUE14656.1"/>
    </source>
</evidence>
<dbReference type="Proteomes" id="UP000254569">
    <property type="component" value="Unassembled WGS sequence"/>
</dbReference>
<dbReference type="Pfam" id="PF13581">
    <property type="entry name" value="HATPase_c_2"/>
    <property type="match status" value="1"/>
</dbReference>
<reference evidence="3 4" key="1">
    <citation type="submission" date="2018-06" db="EMBL/GenBank/DDBJ databases">
        <authorList>
            <consortium name="Pathogen Informatics"/>
            <person name="Doyle S."/>
        </authorList>
    </citation>
    <scope>NUCLEOTIDE SEQUENCE [LARGE SCALE GENOMIC DNA]</scope>
    <source>
        <strain evidence="3 4">NCTC13296</strain>
    </source>
</reference>